<dbReference type="InterPro" id="IPR028096">
    <property type="entry name" value="EfeO_Cupredoxin"/>
</dbReference>
<proteinExistence type="predicted"/>
<evidence type="ECO:0000313" key="4">
    <source>
        <dbReference type="Proteomes" id="UP000177082"/>
    </source>
</evidence>
<dbReference type="PANTHER" id="PTHR36507">
    <property type="entry name" value="BLL1555 PROTEIN"/>
    <property type="match status" value="1"/>
</dbReference>
<dbReference type="STRING" id="1802519.A2961_01390"/>
<evidence type="ECO:0000313" key="3">
    <source>
        <dbReference type="EMBL" id="OGM64686.1"/>
    </source>
</evidence>
<dbReference type="Gene3D" id="2.60.40.420">
    <property type="entry name" value="Cupredoxins - blue copper proteins"/>
    <property type="match status" value="1"/>
</dbReference>
<dbReference type="Pfam" id="PF13473">
    <property type="entry name" value="Cupredoxin_1"/>
    <property type="match status" value="1"/>
</dbReference>
<feature type="compositionally biased region" description="Polar residues" evidence="1">
    <location>
        <begin position="55"/>
        <end position="66"/>
    </location>
</feature>
<dbReference type="PANTHER" id="PTHR36507:SF1">
    <property type="entry name" value="BLL1555 PROTEIN"/>
    <property type="match status" value="1"/>
</dbReference>
<protein>
    <recommendedName>
        <fullName evidence="2">EfeO-type cupredoxin-like domain-containing protein</fullName>
    </recommendedName>
</protein>
<dbReference type="SUPFAM" id="SSF49503">
    <property type="entry name" value="Cupredoxins"/>
    <property type="match status" value="1"/>
</dbReference>
<reference evidence="3 4" key="1">
    <citation type="journal article" date="2016" name="Nat. Commun.">
        <title>Thousands of microbial genomes shed light on interconnected biogeochemical processes in an aquifer system.</title>
        <authorList>
            <person name="Anantharaman K."/>
            <person name="Brown C.T."/>
            <person name="Hug L.A."/>
            <person name="Sharon I."/>
            <person name="Castelle C.J."/>
            <person name="Probst A.J."/>
            <person name="Thomas B.C."/>
            <person name="Singh A."/>
            <person name="Wilkins M.J."/>
            <person name="Karaoz U."/>
            <person name="Brodie E.L."/>
            <person name="Williams K.H."/>
            <person name="Hubbard S.S."/>
            <person name="Banfield J.F."/>
        </authorList>
    </citation>
    <scope>NUCLEOTIDE SEQUENCE [LARGE SCALE GENOMIC DNA]</scope>
</reference>
<feature type="domain" description="EfeO-type cupredoxin-like" evidence="2">
    <location>
        <begin position="64"/>
        <end position="152"/>
    </location>
</feature>
<evidence type="ECO:0000256" key="1">
    <source>
        <dbReference type="SAM" id="MobiDB-lite"/>
    </source>
</evidence>
<dbReference type="InterPro" id="IPR008972">
    <property type="entry name" value="Cupredoxin"/>
</dbReference>
<dbReference type="Proteomes" id="UP000177082">
    <property type="component" value="Unassembled WGS sequence"/>
</dbReference>
<dbReference type="EMBL" id="MGHF01000004">
    <property type="protein sequence ID" value="OGM64686.1"/>
    <property type="molecule type" value="Genomic_DNA"/>
</dbReference>
<name>A0A1F8BKU9_9BACT</name>
<dbReference type="InterPro" id="IPR052721">
    <property type="entry name" value="ET_Amicyanin"/>
</dbReference>
<accession>A0A1F8BKU9</accession>
<organism evidence="3 4">
    <name type="scientific">Candidatus Woesebacteria bacterium RIFCSPLOWO2_01_FULL_39_21</name>
    <dbReference type="NCBI Taxonomy" id="1802519"/>
    <lineage>
        <taxon>Bacteria</taxon>
        <taxon>Candidatus Woeseibacteriota</taxon>
    </lineage>
</organism>
<gene>
    <name evidence="3" type="ORF">A2961_01390</name>
</gene>
<evidence type="ECO:0000259" key="2">
    <source>
        <dbReference type="Pfam" id="PF13473"/>
    </source>
</evidence>
<feature type="region of interest" description="Disordered" evidence="1">
    <location>
        <begin position="34"/>
        <end position="66"/>
    </location>
</feature>
<comment type="caution">
    <text evidence="3">The sequence shown here is derived from an EMBL/GenBank/DDBJ whole genome shotgun (WGS) entry which is preliminary data.</text>
</comment>
<dbReference type="AlphaFoldDB" id="A0A1F8BKU9"/>
<sequence>MNKVLLVGLAVFVLVIAGFVVLKNLDVTSIPVPTMTSSGESVTDEEMPEERKEATSTPKGTPQTATKAVDEITIEIRNFAFSTKSFKVTPGAKVTVINRDSTQHTMTADDGKSFDTKLLVKDEPVSYVAPNEVGEYGYHCRPHPSMTGTLIVEE</sequence>